<dbReference type="InterPro" id="IPR011029">
    <property type="entry name" value="DEATH-like_dom_sf"/>
</dbReference>
<reference evidence="1" key="2">
    <citation type="submission" date="2025-08" db="UniProtKB">
        <authorList>
            <consortium name="Ensembl"/>
        </authorList>
    </citation>
    <scope>IDENTIFICATION</scope>
</reference>
<reference evidence="1" key="3">
    <citation type="submission" date="2025-09" db="UniProtKB">
        <authorList>
            <consortium name="Ensembl"/>
        </authorList>
    </citation>
    <scope>IDENTIFICATION</scope>
</reference>
<accession>A0A4W5Q095</accession>
<evidence type="ECO:0000313" key="1">
    <source>
        <dbReference type="Ensembl" id="ENSHHUP00000070621.1"/>
    </source>
</evidence>
<protein>
    <submittedName>
        <fullName evidence="1">Uncharacterized protein</fullName>
    </submittedName>
</protein>
<dbReference type="AlphaFoldDB" id="A0A4W5Q095"/>
<keyword evidence="2" id="KW-1185">Reference proteome</keyword>
<dbReference type="Ensembl" id="ENSHHUT00000072968.1">
    <property type="protein sequence ID" value="ENSHHUP00000070621.1"/>
    <property type="gene ID" value="ENSHHUG00000041514.1"/>
</dbReference>
<reference evidence="2" key="1">
    <citation type="submission" date="2018-06" db="EMBL/GenBank/DDBJ databases">
        <title>Genome assembly of Danube salmon.</title>
        <authorList>
            <person name="Macqueen D.J."/>
            <person name="Gundappa M.K."/>
        </authorList>
    </citation>
    <scope>NUCLEOTIDE SEQUENCE [LARGE SCALE GENOMIC DNA]</scope>
</reference>
<sequence>MNNTIKLATFIQNLNYGVQRKFSDFLDPQDSRKDVLVSIHKPTGKPKYSQVLAFKVMCWSSTVLL</sequence>
<proteinExistence type="predicted"/>
<dbReference type="GeneTree" id="ENSGT00940000168978"/>
<name>A0A4W5Q095_9TELE</name>
<dbReference type="STRING" id="62062.ENSHHUP00000070621"/>
<dbReference type="Proteomes" id="UP000314982">
    <property type="component" value="Unassembled WGS sequence"/>
</dbReference>
<organism evidence="1 2">
    <name type="scientific">Hucho hucho</name>
    <name type="common">huchen</name>
    <dbReference type="NCBI Taxonomy" id="62062"/>
    <lineage>
        <taxon>Eukaryota</taxon>
        <taxon>Metazoa</taxon>
        <taxon>Chordata</taxon>
        <taxon>Craniata</taxon>
        <taxon>Vertebrata</taxon>
        <taxon>Euteleostomi</taxon>
        <taxon>Actinopterygii</taxon>
        <taxon>Neopterygii</taxon>
        <taxon>Teleostei</taxon>
        <taxon>Protacanthopterygii</taxon>
        <taxon>Salmoniformes</taxon>
        <taxon>Salmonidae</taxon>
        <taxon>Salmoninae</taxon>
        <taxon>Hucho</taxon>
    </lineage>
</organism>
<evidence type="ECO:0000313" key="2">
    <source>
        <dbReference type="Proteomes" id="UP000314982"/>
    </source>
</evidence>
<dbReference type="Gene3D" id="1.10.533.10">
    <property type="entry name" value="Death Domain, Fas"/>
    <property type="match status" value="1"/>
</dbReference>